<evidence type="ECO:0000313" key="3">
    <source>
        <dbReference type="Proteomes" id="UP000215405"/>
    </source>
</evidence>
<accession>A0A231V2N8</accession>
<protein>
    <recommendedName>
        <fullName evidence="4">Chemotaxis protein MotC</fullName>
    </recommendedName>
</protein>
<gene>
    <name evidence="2" type="ORF">B7H23_06040</name>
</gene>
<sequence length="514" mass="55542">MIRKGLRKTGFSLLAAGLCVGAPASAVQDSSIGHEMSTPAEDSLRVARKKGRLTVFQETRFDTPIRLASEAKTVIVPDQPLPPKIGEALPPIIPSPAPSEPWIRKAEEATPEPEGDAPKETVSTANMQFDAFIIGLFEFQDAIIAGDTSALALQGKVLHRLQINLLSERKLFQNEDAPVEPLMIFALSGGDARVSVDLLERVPPEHPLHDLSRSVIGYLKGNPNSAPDLFRHDPTEHAFPLGALLALSTGTANARVDSDVARRSLEMAAILGTGTLVEEVALRRLLDIHAEAQDGEAFFAAAESYGLRFPKSIFLNEFARRLSVTLTQNDWVPPRGLAAILERLSPQQSSVVAREIARGAAIRGNHELALMAVGWLRQFGPGQADDQLYEAMAQLAARNVEQAQQIDEAISMDALASRDRLLLSSMRRALAHIEGVEPPLAQIAPVTGRDQAAGPVLKAQLQPDHRMKLSSLATAQVNPVSTAMESEPVLDPELVALRSRLSATLDAIEKLSEQ</sequence>
<evidence type="ECO:0008006" key="4">
    <source>
        <dbReference type="Google" id="ProtNLM"/>
    </source>
</evidence>
<feature type="chain" id="PRO_5012082206" description="Chemotaxis protein MotC" evidence="1">
    <location>
        <begin position="27"/>
        <end position="514"/>
    </location>
</feature>
<proteinExistence type="predicted"/>
<dbReference type="EMBL" id="NBYO01000001">
    <property type="protein sequence ID" value="OXT02455.1"/>
    <property type="molecule type" value="Genomic_DNA"/>
</dbReference>
<dbReference type="AlphaFoldDB" id="A0A231V2N8"/>
<dbReference type="Proteomes" id="UP000215405">
    <property type="component" value="Unassembled WGS sequence"/>
</dbReference>
<reference evidence="3" key="1">
    <citation type="journal article" date="2017" name="Int. J. Syst. Evol. Microbiol.">
        <title>Notoacmeibacter marinus gen. nov., sp. nov., isolated from the gut of a limpet and proposal of Notoacmeibacteraceae fam. nov. in the order Rhizobiales of the class Alphaproteobacteria.</title>
        <authorList>
            <person name="Huang Z."/>
            <person name="Guo F."/>
            <person name="Lai Q."/>
        </authorList>
    </citation>
    <scope>NUCLEOTIDE SEQUENCE [LARGE SCALE GENOMIC DNA]</scope>
    <source>
        <strain evidence="3">XMTR2A4</strain>
    </source>
</reference>
<evidence type="ECO:0000256" key="1">
    <source>
        <dbReference type="SAM" id="SignalP"/>
    </source>
</evidence>
<organism evidence="2 3">
    <name type="scientific">Notoacmeibacter marinus</name>
    <dbReference type="NCBI Taxonomy" id="1876515"/>
    <lineage>
        <taxon>Bacteria</taxon>
        <taxon>Pseudomonadati</taxon>
        <taxon>Pseudomonadota</taxon>
        <taxon>Alphaproteobacteria</taxon>
        <taxon>Hyphomicrobiales</taxon>
        <taxon>Notoacmeibacteraceae</taxon>
        <taxon>Notoacmeibacter</taxon>
    </lineage>
</organism>
<name>A0A231V2N8_9HYPH</name>
<keyword evidence="1" id="KW-0732">Signal</keyword>
<evidence type="ECO:0000313" key="2">
    <source>
        <dbReference type="EMBL" id="OXT02455.1"/>
    </source>
</evidence>
<comment type="caution">
    <text evidence="2">The sequence shown here is derived from an EMBL/GenBank/DDBJ whole genome shotgun (WGS) entry which is preliminary data.</text>
</comment>
<feature type="signal peptide" evidence="1">
    <location>
        <begin position="1"/>
        <end position="26"/>
    </location>
</feature>
<keyword evidence="3" id="KW-1185">Reference proteome</keyword>
<dbReference type="RefSeq" id="WP_094076410.1">
    <property type="nucleotide sequence ID" value="NZ_NBYO01000001.1"/>
</dbReference>